<dbReference type="Proteomes" id="UP001160334">
    <property type="component" value="Unassembled WGS sequence"/>
</dbReference>
<gene>
    <name evidence="1" type="ORF">M2280_004748</name>
</gene>
<evidence type="ECO:0000313" key="1">
    <source>
        <dbReference type="EMBL" id="MDH6283500.1"/>
    </source>
</evidence>
<organism evidence="1 2">
    <name type="scientific">Prescottella agglutinans</name>
    <dbReference type="NCBI Taxonomy" id="1644129"/>
    <lineage>
        <taxon>Bacteria</taxon>
        <taxon>Bacillati</taxon>
        <taxon>Actinomycetota</taxon>
        <taxon>Actinomycetes</taxon>
        <taxon>Mycobacteriales</taxon>
        <taxon>Nocardiaceae</taxon>
        <taxon>Prescottella</taxon>
    </lineage>
</organism>
<protein>
    <submittedName>
        <fullName evidence="1">Uncharacterized protein</fullName>
    </submittedName>
</protein>
<accession>A0ABT6MGP8</accession>
<proteinExistence type="predicted"/>
<keyword evidence="2" id="KW-1185">Reference proteome</keyword>
<sequence length="39" mass="3801">MGSVYEALGVFTGSAGPAITKVVNALYALSGGTNPMAKG</sequence>
<dbReference type="EMBL" id="JARXVC010000014">
    <property type="protein sequence ID" value="MDH6283500.1"/>
    <property type="molecule type" value="Genomic_DNA"/>
</dbReference>
<name>A0ABT6MGP8_9NOCA</name>
<comment type="caution">
    <text evidence="1">The sequence shown here is derived from an EMBL/GenBank/DDBJ whole genome shotgun (WGS) entry which is preliminary data.</text>
</comment>
<reference evidence="1 2" key="1">
    <citation type="submission" date="2023-04" db="EMBL/GenBank/DDBJ databases">
        <title>Forest soil microbial communities from Buena Vista Peninsula, Colon Province, Panama.</title>
        <authorList>
            <person name="Bouskill N."/>
        </authorList>
    </citation>
    <scope>NUCLEOTIDE SEQUENCE [LARGE SCALE GENOMIC DNA]</scope>
    <source>
        <strain evidence="1 2">CFH S0262</strain>
    </source>
</reference>
<evidence type="ECO:0000313" key="2">
    <source>
        <dbReference type="Proteomes" id="UP001160334"/>
    </source>
</evidence>